<dbReference type="PANTHER" id="PTHR10151:SF120">
    <property type="entry name" value="BIS(5'-ADENOSYL)-TRIPHOSPHATASE"/>
    <property type="match status" value="1"/>
</dbReference>
<dbReference type="RefSeq" id="WP_377478396.1">
    <property type="nucleotide sequence ID" value="NZ_JBHUNT010000001.1"/>
</dbReference>
<protein>
    <submittedName>
        <fullName evidence="1">Alkaline phosphatase family protein</fullName>
    </submittedName>
</protein>
<sequence length="391" mass="40925">MIIARRRTEWEAVGVASPLIDTGTPHLSEVVPSLLAALGVPGCSRTLDVPEVSRACVLLIDGLGWDLLAEHAADAPVLHGLRRTPLRVGYPATTAAGLAAIGTGVPVGEHGMAGYTFEVPGVGVVNALRWRHHPGGPDLGDELPAERVQPMRTTFERAAAAGVATSVVSAAQFAGSALTRAVLRGGGYVGVHALGDLAASALAALRPPKAFCYAYHSELDLLGHVYGPGSPAWRMQLRQVDRLVESIVDGLPPGAVLAVVADHGMVRVDDTVVDVDTVPALRAGVRALGGEVRARHVYTESGAAGDVLAAWREVLGEHAWVAAREEAIAQGWFGPRVADHVRPRIGDVVAAARDSFGMVRREAEPTESSLIGQHGSFTSAEQRVPFAVAYG</sequence>
<proteinExistence type="predicted"/>
<evidence type="ECO:0000313" key="1">
    <source>
        <dbReference type="EMBL" id="MFD2802425.1"/>
    </source>
</evidence>
<gene>
    <name evidence="1" type="ORF">ACFS2C_23840</name>
</gene>
<keyword evidence="2" id="KW-1185">Reference proteome</keyword>
<dbReference type="Proteomes" id="UP001597478">
    <property type="component" value="Unassembled WGS sequence"/>
</dbReference>
<comment type="caution">
    <text evidence="1">The sequence shown here is derived from an EMBL/GenBank/DDBJ whole genome shotgun (WGS) entry which is preliminary data.</text>
</comment>
<organism evidence="1 2">
    <name type="scientific">Prauserella oleivorans</name>
    <dbReference type="NCBI Taxonomy" id="1478153"/>
    <lineage>
        <taxon>Bacteria</taxon>
        <taxon>Bacillati</taxon>
        <taxon>Actinomycetota</taxon>
        <taxon>Actinomycetes</taxon>
        <taxon>Pseudonocardiales</taxon>
        <taxon>Pseudonocardiaceae</taxon>
        <taxon>Prauserella</taxon>
    </lineage>
</organism>
<reference evidence="2" key="1">
    <citation type="journal article" date="2019" name="Int. J. Syst. Evol. Microbiol.">
        <title>The Global Catalogue of Microorganisms (GCM) 10K type strain sequencing project: providing services to taxonomists for standard genome sequencing and annotation.</title>
        <authorList>
            <consortium name="The Broad Institute Genomics Platform"/>
            <consortium name="The Broad Institute Genome Sequencing Center for Infectious Disease"/>
            <person name="Wu L."/>
            <person name="Ma J."/>
        </authorList>
    </citation>
    <scope>NUCLEOTIDE SEQUENCE [LARGE SCALE GENOMIC DNA]</scope>
    <source>
        <strain evidence="2">IBRC-M 10906</strain>
    </source>
</reference>
<dbReference type="Gene3D" id="3.40.720.10">
    <property type="entry name" value="Alkaline Phosphatase, subunit A"/>
    <property type="match status" value="1"/>
</dbReference>
<dbReference type="InterPro" id="IPR002591">
    <property type="entry name" value="Phosphodiest/P_Trfase"/>
</dbReference>
<name>A0ABW5WFR9_9PSEU</name>
<dbReference type="PANTHER" id="PTHR10151">
    <property type="entry name" value="ECTONUCLEOTIDE PYROPHOSPHATASE/PHOSPHODIESTERASE"/>
    <property type="match status" value="1"/>
</dbReference>
<dbReference type="Pfam" id="PF01663">
    <property type="entry name" value="Phosphodiest"/>
    <property type="match status" value="1"/>
</dbReference>
<dbReference type="EMBL" id="JBHUOF010000048">
    <property type="protein sequence ID" value="MFD2802425.1"/>
    <property type="molecule type" value="Genomic_DNA"/>
</dbReference>
<dbReference type="SUPFAM" id="SSF53649">
    <property type="entry name" value="Alkaline phosphatase-like"/>
    <property type="match status" value="1"/>
</dbReference>
<accession>A0ABW5WFR9</accession>
<evidence type="ECO:0000313" key="2">
    <source>
        <dbReference type="Proteomes" id="UP001597478"/>
    </source>
</evidence>
<dbReference type="InterPro" id="IPR017850">
    <property type="entry name" value="Alkaline_phosphatase_core_sf"/>
</dbReference>